<evidence type="ECO:0000259" key="1">
    <source>
        <dbReference type="Pfam" id="PF01636"/>
    </source>
</evidence>
<gene>
    <name evidence="2" type="ORF">N7494_002694</name>
</gene>
<feature type="domain" description="Aminoglycoside phosphotransferase" evidence="1">
    <location>
        <begin position="9"/>
        <end position="223"/>
    </location>
</feature>
<dbReference type="PANTHER" id="PTHR21310:SF15">
    <property type="entry name" value="AMINOGLYCOSIDE PHOSPHOTRANSFERASE DOMAIN-CONTAINING PROTEIN"/>
    <property type="match status" value="1"/>
</dbReference>
<dbReference type="SUPFAM" id="SSF56112">
    <property type="entry name" value="Protein kinase-like (PK-like)"/>
    <property type="match status" value="1"/>
</dbReference>
<dbReference type="Proteomes" id="UP001220324">
    <property type="component" value="Unassembled WGS sequence"/>
</dbReference>
<protein>
    <submittedName>
        <fullName evidence="2">Phosphotransferase enzyme family protein</fullName>
    </submittedName>
</protein>
<comment type="caution">
    <text evidence="2">The sequence shown here is derived from an EMBL/GenBank/DDBJ whole genome shotgun (WGS) entry which is preliminary data.</text>
</comment>
<dbReference type="InterPro" id="IPR002575">
    <property type="entry name" value="Aminoglycoside_PTrfase"/>
</dbReference>
<dbReference type="PANTHER" id="PTHR21310">
    <property type="entry name" value="AMINOGLYCOSIDE PHOSPHOTRANSFERASE-RELATED-RELATED"/>
    <property type="match status" value="1"/>
</dbReference>
<dbReference type="InterPro" id="IPR011009">
    <property type="entry name" value="Kinase-like_dom_sf"/>
</dbReference>
<accession>A0AAD6GKG2</accession>
<reference evidence="2 3" key="1">
    <citation type="journal article" date="2023" name="IMA Fungus">
        <title>Comparative genomic study of the Penicillium genus elucidates a diverse pangenome and 15 lateral gene transfer events.</title>
        <authorList>
            <person name="Petersen C."/>
            <person name="Sorensen T."/>
            <person name="Nielsen M.R."/>
            <person name="Sondergaard T.E."/>
            <person name="Sorensen J.L."/>
            <person name="Fitzpatrick D.A."/>
            <person name="Frisvad J.C."/>
            <person name="Nielsen K.L."/>
        </authorList>
    </citation>
    <scope>NUCLEOTIDE SEQUENCE [LARGE SCALE GENOMIC DNA]</scope>
    <source>
        <strain evidence="2 3">IBT 35679</strain>
    </source>
</reference>
<organism evidence="2 3">
    <name type="scientific">Penicillium frequentans</name>
    <dbReference type="NCBI Taxonomy" id="3151616"/>
    <lineage>
        <taxon>Eukaryota</taxon>
        <taxon>Fungi</taxon>
        <taxon>Dikarya</taxon>
        <taxon>Ascomycota</taxon>
        <taxon>Pezizomycotina</taxon>
        <taxon>Eurotiomycetes</taxon>
        <taxon>Eurotiomycetidae</taxon>
        <taxon>Eurotiales</taxon>
        <taxon>Aspergillaceae</taxon>
        <taxon>Penicillium</taxon>
    </lineage>
</organism>
<dbReference type="Pfam" id="PF01636">
    <property type="entry name" value="APH"/>
    <property type="match status" value="1"/>
</dbReference>
<sequence>MGLNHTNRVQNEVAAMSIARAGLRTYQPGLEDLVPAIYAWKAPSSSEGTPGLGWILMEYKSGVSLDEHFPYLSTTKKKGVLERIADVIVGIERSPLPLEVEQFGGLTIEKNGSIISGEMTIVEGGPWKTYEAWWQDRLQDELKGADKSPVIEGWWPDGDLRQHIEEFIAHGLSSVLTRAGFDSSKRVLIHGDFNTDQLTAVLDFDSSYIGPPAHLFFTSLQSLGTGTDPTGSKLTKALLAGTFEDINDMPEKEKSIWEQARGLDRAMASRGSNVSYILFN</sequence>
<name>A0AAD6GKG2_9EURO</name>
<dbReference type="EMBL" id="JAQIZZ010000002">
    <property type="protein sequence ID" value="KAJ5553316.1"/>
    <property type="molecule type" value="Genomic_DNA"/>
</dbReference>
<dbReference type="AlphaFoldDB" id="A0AAD6GKG2"/>
<proteinExistence type="predicted"/>
<dbReference type="InterPro" id="IPR051678">
    <property type="entry name" value="AGP_Transferase"/>
</dbReference>
<evidence type="ECO:0000313" key="2">
    <source>
        <dbReference type="EMBL" id="KAJ5553316.1"/>
    </source>
</evidence>
<evidence type="ECO:0000313" key="3">
    <source>
        <dbReference type="Proteomes" id="UP001220324"/>
    </source>
</evidence>
<keyword evidence="3" id="KW-1185">Reference proteome</keyword>